<gene>
    <name evidence="2" type="ORF">B0H17DRAFT_1214542</name>
</gene>
<feature type="compositionally biased region" description="Basic and acidic residues" evidence="1">
    <location>
        <begin position="304"/>
        <end position="315"/>
    </location>
</feature>
<evidence type="ECO:0000256" key="1">
    <source>
        <dbReference type="SAM" id="MobiDB-lite"/>
    </source>
</evidence>
<proteinExistence type="predicted"/>
<organism evidence="2 3">
    <name type="scientific">Mycena rosella</name>
    <name type="common">Pink bonnet</name>
    <name type="synonym">Agaricus rosellus</name>
    <dbReference type="NCBI Taxonomy" id="1033263"/>
    <lineage>
        <taxon>Eukaryota</taxon>
        <taxon>Fungi</taxon>
        <taxon>Dikarya</taxon>
        <taxon>Basidiomycota</taxon>
        <taxon>Agaricomycotina</taxon>
        <taxon>Agaricomycetes</taxon>
        <taxon>Agaricomycetidae</taxon>
        <taxon>Agaricales</taxon>
        <taxon>Marasmiineae</taxon>
        <taxon>Mycenaceae</taxon>
        <taxon>Mycena</taxon>
    </lineage>
</organism>
<keyword evidence="3" id="KW-1185">Reference proteome</keyword>
<sequence length="430" mass="47582">MAASRITLDPTLEPCPDYTSISFKPIRDLLVAGSAQGTPLTDAEAAVQLVNSWTTERDARKLLWDAQVQADADQATADADARAAQEALDRAAAEATAEAERIEVEKKKPKLGAFDPKLVIPNSLAPQASNFAKKKLEAKEYIELWYYTREGCLDAESLRGGVQADESLESPNASKKVIRDEDLSWAQFSVAKTGFLAAIEVAGWPQEHRAALASFFYAIESHSSRMNHDEYAETALVIYAARARQFWHESLSQGRGFNIAIINERLLDQITSDHHKKVTASKYRMLDDLAEGISAPRGRPSGRQQREIHHRETGNRIRSASPPRAALPGQNTAFFQQGTGRSDGLSACAVCLGRHRHNVRECRSTTLWNLTTQARTRRNAEGRLVNNRNEPICLNWQRSSCNSNHDSRHECSGCGSANHGAQKCHLAQKV</sequence>
<reference evidence="2" key="1">
    <citation type="submission" date="2023-03" db="EMBL/GenBank/DDBJ databases">
        <title>Massive genome expansion in bonnet fungi (Mycena s.s.) driven by repeated elements and novel gene families across ecological guilds.</title>
        <authorList>
            <consortium name="Lawrence Berkeley National Laboratory"/>
            <person name="Harder C.B."/>
            <person name="Miyauchi S."/>
            <person name="Viragh M."/>
            <person name="Kuo A."/>
            <person name="Thoen E."/>
            <person name="Andreopoulos B."/>
            <person name="Lu D."/>
            <person name="Skrede I."/>
            <person name="Drula E."/>
            <person name="Henrissat B."/>
            <person name="Morin E."/>
            <person name="Kohler A."/>
            <person name="Barry K."/>
            <person name="LaButti K."/>
            <person name="Morin E."/>
            <person name="Salamov A."/>
            <person name="Lipzen A."/>
            <person name="Mereny Z."/>
            <person name="Hegedus B."/>
            <person name="Baldrian P."/>
            <person name="Stursova M."/>
            <person name="Weitz H."/>
            <person name="Taylor A."/>
            <person name="Grigoriev I.V."/>
            <person name="Nagy L.G."/>
            <person name="Martin F."/>
            <person name="Kauserud H."/>
        </authorList>
    </citation>
    <scope>NUCLEOTIDE SEQUENCE</scope>
    <source>
        <strain evidence="2">CBHHK067</strain>
    </source>
</reference>
<evidence type="ECO:0000313" key="2">
    <source>
        <dbReference type="EMBL" id="KAJ7653833.1"/>
    </source>
</evidence>
<dbReference type="AlphaFoldDB" id="A0AAD7CMW2"/>
<accession>A0AAD7CMW2</accession>
<name>A0AAD7CMW2_MYCRO</name>
<evidence type="ECO:0000313" key="3">
    <source>
        <dbReference type="Proteomes" id="UP001221757"/>
    </source>
</evidence>
<feature type="region of interest" description="Disordered" evidence="1">
    <location>
        <begin position="292"/>
        <end position="328"/>
    </location>
</feature>
<comment type="caution">
    <text evidence="2">The sequence shown here is derived from an EMBL/GenBank/DDBJ whole genome shotgun (WGS) entry which is preliminary data.</text>
</comment>
<dbReference type="Proteomes" id="UP001221757">
    <property type="component" value="Unassembled WGS sequence"/>
</dbReference>
<protein>
    <submittedName>
        <fullName evidence="2">Uncharacterized protein</fullName>
    </submittedName>
</protein>
<dbReference type="EMBL" id="JARKIE010000329">
    <property type="protein sequence ID" value="KAJ7653833.1"/>
    <property type="molecule type" value="Genomic_DNA"/>
</dbReference>